<dbReference type="Proteomes" id="UP000051836">
    <property type="component" value="Unassembled WGS sequence"/>
</dbReference>
<evidence type="ECO:0000256" key="1">
    <source>
        <dbReference type="SAM" id="MobiDB-lite"/>
    </source>
</evidence>
<evidence type="ECO:0000313" key="2">
    <source>
        <dbReference type="EMBL" id="KQK76373.1"/>
    </source>
</evidence>
<protein>
    <submittedName>
        <fullName evidence="2">Uncharacterized protein</fullName>
    </submittedName>
</protein>
<evidence type="ECO:0000313" key="3">
    <source>
        <dbReference type="Proteomes" id="UP000051836"/>
    </source>
</evidence>
<sequence length="133" mass="14825">MLREEGTMASEDVHHFPNATLCPRSQLQLRSRLILLFPGPGIPGAVGERWQETHFCWCGQFRVLGNDHASNLNSHDPTNVNSHDPTNVNSHDPANLNSHDPACRASRAGVSYTVQHKCAMKNYTLLFLHSNLV</sequence>
<organism evidence="2 3">
    <name type="scientific">Amazona aestiva</name>
    <name type="common">Blue-fronted Amazon parrot</name>
    <dbReference type="NCBI Taxonomy" id="12930"/>
    <lineage>
        <taxon>Eukaryota</taxon>
        <taxon>Metazoa</taxon>
        <taxon>Chordata</taxon>
        <taxon>Craniata</taxon>
        <taxon>Vertebrata</taxon>
        <taxon>Euteleostomi</taxon>
        <taxon>Archelosauria</taxon>
        <taxon>Archosauria</taxon>
        <taxon>Dinosauria</taxon>
        <taxon>Saurischia</taxon>
        <taxon>Theropoda</taxon>
        <taxon>Coelurosauria</taxon>
        <taxon>Aves</taxon>
        <taxon>Neognathae</taxon>
        <taxon>Neoaves</taxon>
        <taxon>Telluraves</taxon>
        <taxon>Australaves</taxon>
        <taxon>Psittaciformes</taxon>
        <taxon>Psittacidae</taxon>
        <taxon>Amazona</taxon>
    </lineage>
</organism>
<dbReference type="EMBL" id="LMAW01002858">
    <property type="protein sequence ID" value="KQK76373.1"/>
    <property type="molecule type" value="Genomic_DNA"/>
</dbReference>
<feature type="compositionally biased region" description="Polar residues" evidence="1">
    <location>
        <begin position="72"/>
        <end position="98"/>
    </location>
</feature>
<dbReference type="AlphaFoldDB" id="A0A0Q3M0X7"/>
<keyword evidence="3" id="KW-1185">Reference proteome</keyword>
<feature type="region of interest" description="Disordered" evidence="1">
    <location>
        <begin position="72"/>
        <end position="100"/>
    </location>
</feature>
<comment type="caution">
    <text evidence="2">The sequence shown here is derived from an EMBL/GenBank/DDBJ whole genome shotgun (WGS) entry which is preliminary data.</text>
</comment>
<proteinExistence type="predicted"/>
<reference evidence="2 3" key="1">
    <citation type="submission" date="2015-10" db="EMBL/GenBank/DDBJ databases">
        <authorList>
            <person name="Gilbert D.G."/>
        </authorList>
    </citation>
    <scope>NUCLEOTIDE SEQUENCE [LARGE SCALE GENOMIC DNA]</scope>
    <source>
        <strain evidence="2">FVVF132</strain>
    </source>
</reference>
<name>A0A0Q3M0X7_AMAAE</name>
<accession>A0A0Q3M0X7</accession>
<gene>
    <name evidence="2" type="ORF">AAES_136110</name>
</gene>